<evidence type="ECO:0000256" key="8">
    <source>
        <dbReference type="ARBA" id="ARBA00023034"/>
    </source>
</evidence>
<dbReference type="GO" id="GO:0006890">
    <property type="term" value="P:retrograde vesicle-mediated transport, Golgi to endoplasmic reticulum"/>
    <property type="evidence" value="ECO:0007669"/>
    <property type="project" value="InterPro"/>
</dbReference>
<keyword evidence="5" id="KW-0963">Cytoplasm</keyword>
<evidence type="ECO:0000256" key="9">
    <source>
        <dbReference type="ARBA" id="ARBA00023136"/>
    </source>
</evidence>
<evidence type="ECO:0000313" key="12">
    <source>
        <dbReference type="Proteomes" id="UP000023152"/>
    </source>
</evidence>
<evidence type="ECO:0000256" key="7">
    <source>
        <dbReference type="ARBA" id="ARBA00022927"/>
    </source>
</evidence>
<evidence type="ECO:0000256" key="5">
    <source>
        <dbReference type="ARBA" id="ARBA00022490"/>
    </source>
</evidence>
<keyword evidence="12" id="KW-1185">Reference proteome</keyword>
<dbReference type="GO" id="GO:0000139">
    <property type="term" value="C:Golgi membrane"/>
    <property type="evidence" value="ECO:0007669"/>
    <property type="project" value="UniProtKB-SubCell"/>
</dbReference>
<keyword evidence="8" id="KW-0333">Golgi apparatus</keyword>
<comment type="caution">
    <text evidence="11">The sequence shown here is derived from an EMBL/GenBank/DDBJ whole genome shotgun (WGS) entry which is preliminary data.</text>
</comment>
<name>X6NVX5_RETFI</name>
<dbReference type="GO" id="GO:0006891">
    <property type="term" value="P:intra-Golgi vesicle-mediated transport"/>
    <property type="evidence" value="ECO:0007669"/>
    <property type="project" value="TreeGrafter"/>
</dbReference>
<comment type="similarity">
    <text evidence="3">Belongs to the COPE family.</text>
</comment>
<keyword evidence="4" id="KW-0813">Transport</keyword>
<dbReference type="Proteomes" id="UP000023152">
    <property type="component" value="Unassembled WGS sequence"/>
</dbReference>
<dbReference type="GO" id="GO:0005198">
    <property type="term" value="F:structural molecule activity"/>
    <property type="evidence" value="ECO:0007669"/>
    <property type="project" value="InterPro"/>
</dbReference>
<dbReference type="SUPFAM" id="SSF48452">
    <property type="entry name" value="TPR-like"/>
    <property type="match status" value="1"/>
</dbReference>
<dbReference type="OrthoDB" id="310217at2759"/>
<dbReference type="Gene3D" id="1.25.40.10">
    <property type="entry name" value="Tetratricopeptide repeat domain"/>
    <property type="match status" value="1"/>
</dbReference>
<evidence type="ECO:0000256" key="2">
    <source>
        <dbReference type="ARBA" id="ARBA00004347"/>
    </source>
</evidence>
<keyword evidence="7" id="KW-0653">Protein transport</keyword>
<gene>
    <name evidence="11" type="ORF">RFI_07709</name>
</gene>
<evidence type="ECO:0000256" key="4">
    <source>
        <dbReference type="ARBA" id="ARBA00022448"/>
    </source>
</evidence>
<sequence>MQVQVYLRISRADLASKTLSRMQELDDDDALTHLAHVNINLFEGGEQKATEALEILEEMCAANDTVLLRNLMAVAHMQLHQFTPAFKILHKCRDMAKQSEIETPSCTLINAMTCLQHLNKGSQTLDKLFEELKKNEPDHPFVIRKEAMEQLFDKVAQKIKV</sequence>
<dbReference type="InterPro" id="IPR006822">
    <property type="entry name" value="Coatomer_esu"/>
</dbReference>
<evidence type="ECO:0000256" key="6">
    <source>
        <dbReference type="ARBA" id="ARBA00022892"/>
    </source>
</evidence>
<proteinExistence type="inferred from homology"/>
<evidence type="ECO:0000256" key="3">
    <source>
        <dbReference type="ARBA" id="ARBA00008827"/>
    </source>
</evidence>
<dbReference type="PANTHER" id="PTHR10805">
    <property type="entry name" value="COATOMER SUBUNIT EPSILON"/>
    <property type="match status" value="1"/>
</dbReference>
<organism evidence="11 12">
    <name type="scientific">Reticulomyxa filosa</name>
    <dbReference type="NCBI Taxonomy" id="46433"/>
    <lineage>
        <taxon>Eukaryota</taxon>
        <taxon>Sar</taxon>
        <taxon>Rhizaria</taxon>
        <taxon>Retaria</taxon>
        <taxon>Foraminifera</taxon>
        <taxon>Monothalamids</taxon>
        <taxon>Reticulomyxidae</taxon>
        <taxon>Reticulomyxa</taxon>
    </lineage>
</organism>
<keyword evidence="10" id="KW-0968">Cytoplasmic vesicle</keyword>
<evidence type="ECO:0000256" key="10">
    <source>
        <dbReference type="ARBA" id="ARBA00023329"/>
    </source>
</evidence>
<dbReference type="EMBL" id="ASPP01006075">
    <property type="protein sequence ID" value="ETO29412.1"/>
    <property type="molecule type" value="Genomic_DNA"/>
</dbReference>
<evidence type="ECO:0000256" key="1">
    <source>
        <dbReference type="ARBA" id="ARBA00004255"/>
    </source>
</evidence>
<dbReference type="GO" id="GO:0030126">
    <property type="term" value="C:COPI vesicle coat"/>
    <property type="evidence" value="ECO:0007669"/>
    <property type="project" value="TreeGrafter"/>
</dbReference>
<dbReference type="GO" id="GO:0015031">
    <property type="term" value="P:protein transport"/>
    <property type="evidence" value="ECO:0007669"/>
    <property type="project" value="UniProtKB-KW"/>
</dbReference>
<reference evidence="11 12" key="1">
    <citation type="journal article" date="2013" name="Curr. Biol.">
        <title>The Genome of the Foraminiferan Reticulomyxa filosa.</title>
        <authorList>
            <person name="Glockner G."/>
            <person name="Hulsmann N."/>
            <person name="Schleicher M."/>
            <person name="Noegel A.A."/>
            <person name="Eichinger L."/>
            <person name="Gallinger C."/>
            <person name="Pawlowski J."/>
            <person name="Sierra R."/>
            <person name="Euteneuer U."/>
            <person name="Pillet L."/>
            <person name="Moustafa A."/>
            <person name="Platzer M."/>
            <person name="Groth M."/>
            <person name="Szafranski K."/>
            <person name="Schliwa M."/>
        </authorList>
    </citation>
    <scope>NUCLEOTIDE SEQUENCE [LARGE SCALE GENOMIC DNA]</scope>
</reference>
<evidence type="ECO:0000313" key="11">
    <source>
        <dbReference type="EMBL" id="ETO29412.1"/>
    </source>
</evidence>
<dbReference type="AlphaFoldDB" id="X6NVX5"/>
<dbReference type="InterPro" id="IPR011990">
    <property type="entry name" value="TPR-like_helical_dom_sf"/>
</dbReference>
<comment type="subcellular location">
    <subcellularLocation>
        <location evidence="2">Cytoplasmic vesicle</location>
        <location evidence="2">COPI-coated vesicle membrane</location>
        <topology evidence="2">Peripheral membrane protein</topology>
        <orientation evidence="2">Cytoplasmic side</orientation>
    </subcellularLocation>
    <subcellularLocation>
        <location evidence="1">Golgi apparatus membrane</location>
        <topology evidence="1">Peripheral membrane protein</topology>
        <orientation evidence="1">Cytoplasmic side</orientation>
    </subcellularLocation>
</comment>
<accession>X6NVX5</accession>
<dbReference type="PANTHER" id="PTHR10805:SF0">
    <property type="entry name" value="COATOMER SUBUNIT EPSILON"/>
    <property type="match status" value="1"/>
</dbReference>
<dbReference type="Pfam" id="PF04733">
    <property type="entry name" value="Coatomer_E"/>
    <property type="match status" value="1"/>
</dbReference>
<keyword evidence="6" id="KW-0931">ER-Golgi transport</keyword>
<keyword evidence="9" id="KW-0472">Membrane</keyword>
<protein>
    <submittedName>
        <fullName evidence="11">Epsilon subunit of coatomer protein complex-like protein</fullName>
    </submittedName>
</protein>
<dbReference type="GO" id="GO:0006888">
    <property type="term" value="P:endoplasmic reticulum to Golgi vesicle-mediated transport"/>
    <property type="evidence" value="ECO:0007669"/>
    <property type="project" value="TreeGrafter"/>
</dbReference>